<organism evidence="2 3">
    <name type="scientific">Aspergillus novofumigatus (strain IBT 16806)</name>
    <dbReference type="NCBI Taxonomy" id="1392255"/>
    <lineage>
        <taxon>Eukaryota</taxon>
        <taxon>Fungi</taxon>
        <taxon>Dikarya</taxon>
        <taxon>Ascomycota</taxon>
        <taxon>Pezizomycotina</taxon>
        <taxon>Eurotiomycetes</taxon>
        <taxon>Eurotiomycetidae</taxon>
        <taxon>Eurotiales</taxon>
        <taxon>Aspergillaceae</taxon>
        <taxon>Aspergillus</taxon>
        <taxon>Aspergillus subgen. Fumigati</taxon>
    </lineage>
</organism>
<dbReference type="InterPro" id="IPR050357">
    <property type="entry name" value="Arrestin_domain-protein"/>
</dbReference>
<dbReference type="Gene3D" id="2.60.40.640">
    <property type="match status" value="1"/>
</dbReference>
<dbReference type="GO" id="GO:0030674">
    <property type="term" value="F:protein-macromolecule adaptor activity"/>
    <property type="evidence" value="ECO:0007669"/>
    <property type="project" value="TreeGrafter"/>
</dbReference>
<dbReference type="GeneID" id="36528416"/>
<sequence length="194" mass="21505">MLSRLGHSSLLSSRMDVQIQLDKREATYTNQDTVSGRLILHTRSSVDISAIQVTLSGSALSRLHSGRRTESHQLFHKTQRVFPPPSQGNLDMASFTLGHGTYVFPFSIPFPQVSECYRTSTEGKRSRGSCGNLPKKSRQTIHLLRRLPPSTIRGRETAGEISYTLKAVIRTGAIIRGSEIITVERPMATITLIS</sequence>
<name>A0A2I1CC36_ASPN1</name>
<dbReference type="AlphaFoldDB" id="A0A2I1CC36"/>
<dbReference type="InterPro" id="IPR014752">
    <property type="entry name" value="Arrestin-like_C"/>
</dbReference>
<accession>A0A2I1CC36</accession>
<dbReference type="STRING" id="1392255.A0A2I1CC36"/>
<dbReference type="RefSeq" id="XP_024683788.1">
    <property type="nucleotide sequence ID" value="XM_024821090.1"/>
</dbReference>
<dbReference type="GO" id="GO:0005886">
    <property type="term" value="C:plasma membrane"/>
    <property type="evidence" value="ECO:0007669"/>
    <property type="project" value="TreeGrafter"/>
</dbReference>
<dbReference type="InterPro" id="IPR011021">
    <property type="entry name" value="Arrestin-like_N"/>
</dbReference>
<gene>
    <name evidence="2" type="ORF">P174DRAFT_127316</name>
</gene>
<dbReference type="CDD" id="cd22952">
    <property type="entry name" value="ART10-like"/>
    <property type="match status" value="1"/>
</dbReference>
<dbReference type="GO" id="GO:0070086">
    <property type="term" value="P:ubiquitin-dependent endocytosis"/>
    <property type="evidence" value="ECO:0007669"/>
    <property type="project" value="TreeGrafter"/>
</dbReference>
<proteinExistence type="predicted"/>
<protein>
    <recommendedName>
        <fullName evidence="1">Arrestin-like N-terminal domain-containing protein</fullName>
    </recommendedName>
</protein>
<dbReference type="Pfam" id="PF00339">
    <property type="entry name" value="Arrestin_N"/>
    <property type="match status" value="1"/>
</dbReference>
<evidence type="ECO:0000313" key="3">
    <source>
        <dbReference type="Proteomes" id="UP000234474"/>
    </source>
</evidence>
<dbReference type="OrthoDB" id="3365616at2759"/>
<dbReference type="InterPro" id="IPR014756">
    <property type="entry name" value="Ig_E-set"/>
</dbReference>
<comment type="caution">
    <text evidence="2">The sequence shown here is derived from an EMBL/GenBank/DDBJ whole genome shotgun (WGS) entry which is preliminary data.</text>
</comment>
<dbReference type="PANTHER" id="PTHR11188:SF166">
    <property type="entry name" value="ARRESTIN (OR S-ANTIGEN), N-TERMINAL DOMAIN PROTEIN (AFU_ORTHOLOGUE AFUA_7G02050)"/>
    <property type="match status" value="1"/>
</dbReference>
<dbReference type="SUPFAM" id="SSF81296">
    <property type="entry name" value="E set domains"/>
    <property type="match status" value="1"/>
</dbReference>
<dbReference type="GO" id="GO:0005829">
    <property type="term" value="C:cytosol"/>
    <property type="evidence" value="ECO:0007669"/>
    <property type="project" value="TreeGrafter"/>
</dbReference>
<dbReference type="VEuPathDB" id="FungiDB:P174DRAFT_127316"/>
<keyword evidence="3" id="KW-1185">Reference proteome</keyword>
<dbReference type="Proteomes" id="UP000234474">
    <property type="component" value="Unassembled WGS sequence"/>
</dbReference>
<evidence type="ECO:0000313" key="2">
    <source>
        <dbReference type="EMBL" id="PKX95193.1"/>
    </source>
</evidence>
<reference evidence="3" key="1">
    <citation type="journal article" date="2018" name="Proc. Natl. Acad. Sci. U.S.A.">
        <title>Linking secondary metabolites to gene clusters through genome sequencing of six diverse Aspergillus species.</title>
        <authorList>
            <person name="Kaerboelling I."/>
            <person name="Vesth T.C."/>
            <person name="Frisvad J.C."/>
            <person name="Nybo J.L."/>
            <person name="Theobald S."/>
            <person name="Kuo A."/>
            <person name="Bowyer P."/>
            <person name="Matsuda Y."/>
            <person name="Mondo S."/>
            <person name="Lyhne E.K."/>
            <person name="Kogle M.E."/>
            <person name="Clum A."/>
            <person name="Lipzen A."/>
            <person name="Salamov A."/>
            <person name="Ngan C.Y."/>
            <person name="Daum C."/>
            <person name="Chiniquy J."/>
            <person name="Barry K."/>
            <person name="LaButti K."/>
            <person name="Haridas S."/>
            <person name="Simmons B.A."/>
            <person name="Magnuson J.K."/>
            <person name="Mortensen U.H."/>
            <person name="Larsen T.O."/>
            <person name="Grigoriev I.V."/>
            <person name="Baker S.E."/>
            <person name="Andersen M.R."/>
        </authorList>
    </citation>
    <scope>NUCLEOTIDE SEQUENCE [LARGE SCALE GENOMIC DNA]</scope>
    <source>
        <strain evidence="3">IBT 16806</strain>
    </source>
</reference>
<evidence type="ECO:0000259" key="1">
    <source>
        <dbReference type="Pfam" id="PF00339"/>
    </source>
</evidence>
<feature type="domain" description="Arrestin-like N-terminal" evidence="1">
    <location>
        <begin position="17"/>
        <end position="125"/>
    </location>
</feature>
<dbReference type="OMA" id="CYRTSTE"/>
<dbReference type="PANTHER" id="PTHR11188">
    <property type="entry name" value="ARRESTIN DOMAIN CONTAINING PROTEIN"/>
    <property type="match status" value="1"/>
</dbReference>
<dbReference type="EMBL" id="MSZS01000003">
    <property type="protein sequence ID" value="PKX95193.1"/>
    <property type="molecule type" value="Genomic_DNA"/>
</dbReference>
<dbReference type="GO" id="GO:0031625">
    <property type="term" value="F:ubiquitin protein ligase binding"/>
    <property type="evidence" value="ECO:0007669"/>
    <property type="project" value="TreeGrafter"/>
</dbReference>